<reference evidence="8" key="1">
    <citation type="submission" date="2019-08" db="EMBL/GenBank/DDBJ databases">
        <authorList>
            <person name="Kucharzyk K."/>
            <person name="Murdoch R.W."/>
            <person name="Higgins S."/>
            <person name="Loffler F."/>
        </authorList>
    </citation>
    <scope>NUCLEOTIDE SEQUENCE</scope>
</reference>
<dbReference type="InterPro" id="IPR036388">
    <property type="entry name" value="WH-like_DNA-bd_sf"/>
</dbReference>
<evidence type="ECO:0000256" key="3">
    <source>
        <dbReference type="ARBA" id="ARBA00023082"/>
    </source>
</evidence>
<proteinExistence type="inferred from homology"/>
<dbReference type="InterPro" id="IPR013325">
    <property type="entry name" value="RNA_pol_sigma_r2"/>
</dbReference>
<gene>
    <name evidence="8" type="primary">sigR_5</name>
    <name evidence="8" type="ORF">SDC9_74695</name>
</gene>
<accession>A0A644YI49</accession>
<dbReference type="InterPro" id="IPR014284">
    <property type="entry name" value="RNA_pol_sigma-70_dom"/>
</dbReference>
<dbReference type="GO" id="GO:0003677">
    <property type="term" value="F:DNA binding"/>
    <property type="evidence" value="ECO:0007669"/>
    <property type="project" value="UniProtKB-KW"/>
</dbReference>
<dbReference type="Pfam" id="PF08281">
    <property type="entry name" value="Sigma70_r4_2"/>
    <property type="match status" value="1"/>
</dbReference>
<feature type="domain" description="RNA polymerase sigma-70 region 2" evidence="6">
    <location>
        <begin position="7"/>
        <end position="65"/>
    </location>
</feature>
<keyword evidence="5" id="KW-0804">Transcription</keyword>
<evidence type="ECO:0000256" key="2">
    <source>
        <dbReference type="ARBA" id="ARBA00023015"/>
    </source>
</evidence>
<dbReference type="EMBL" id="VSSQ01005183">
    <property type="protein sequence ID" value="MPM28176.1"/>
    <property type="molecule type" value="Genomic_DNA"/>
</dbReference>
<dbReference type="InterPro" id="IPR007627">
    <property type="entry name" value="RNA_pol_sigma70_r2"/>
</dbReference>
<dbReference type="PANTHER" id="PTHR43133:SF8">
    <property type="entry name" value="RNA POLYMERASE SIGMA FACTOR HI_1459-RELATED"/>
    <property type="match status" value="1"/>
</dbReference>
<evidence type="ECO:0000259" key="6">
    <source>
        <dbReference type="Pfam" id="PF04542"/>
    </source>
</evidence>
<dbReference type="PANTHER" id="PTHR43133">
    <property type="entry name" value="RNA POLYMERASE ECF-TYPE SIGMA FACTO"/>
    <property type="match status" value="1"/>
</dbReference>
<organism evidence="8">
    <name type="scientific">bioreactor metagenome</name>
    <dbReference type="NCBI Taxonomy" id="1076179"/>
    <lineage>
        <taxon>unclassified sequences</taxon>
        <taxon>metagenomes</taxon>
        <taxon>ecological metagenomes</taxon>
    </lineage>
</organism>
<evidence type="ECO:0000256" key="4">
    <source>
        <dbReference type="ARBA" id="ARBA00023125"/>
    </source>
</evidence>
<comment type="similarity">
    <text evidence="1">Belongs to the sigma-70 factor family. ECF subfamily.</text>
</comment>
<dbReference type="NCBIfam" id="TIGR02937">
    <property type="entry name" value="sigma70-ECF"/>
    <property type="match status" value="1"/>
</dbReference>
<dbReference type="Pfam" id="PF04542">
    <property type="entry name" value="Sigma70_r2"/>
    <property type="match status" value="1"/>
</dbReference>
<dbReference type="SUPFAM" id="SSF88946">
    <property type="entry name" value="Sigma2 domain of RNA polymerase sigma factors"/>
    <property type="match status" value="1"/>
</dbReference>
<evidence type="ECO:0000313" key="8">
    <source>
        <dbReference type="EMBL" id="MPM28176.1"/>
    </source>
</evidence>
<comment type="caution">
    <text evidence="8">The sequence shown here is derived from an EMBL/GenBank/DDBJ whole genome shotgun (WGS) entry which is preliminary data.</text>
</comment>
<evidence type="ECO:0000259" key="7">
    <source>
        <dbReference type="Pfam" id="PF08281"/>
    </source>
</evidence>
<keyword evidence="4" id="KW-0238">DNA-binding</keyword>
<protein>
    <submittedName>
        <fullName evidence="8">ECF RNA polymerase sigma factor SigR</fullName>
    </submittedName>
</protein>
<dbReference type="InterPro" id="IPR039425">
    <property type="entry name" value="RNA_pol_sigma-70-like"/>
</dbReference>
<sequence length="155" mass="18118">MYFGYALSVALLYCNDRNCAMAVVNDSFIKIFSQIKRFDLQMSFKVWLRKIVINTALDQLRKEKRNPRFDQAENLATEDLSAGITAKLQARDIEALLDYLPHILKTIFCLYEIEGYSHGEISRLMNIPESSSRVYLTRARKNLRELYLLNNKSRK</sequence>
<feature type="domain" description="RNA polymerase sigma factor 70 region 4 type 2" evidence="7">
    <location>
        <begin position="91"/>
        <end position="143"/>
    </location>
</feature>
<dbReference type="GO" id="GO:0016987">
    <property type="term" value="F:sigma factor activity"/>
    <property type="evidence" value="ECO:0007669"/>
    <property type="project" value="UniProtKB-KW"/>
</dbReference>
<keyword evidence="3" id="KW-0731">Sigma factor</keyword>
<dbReference type="InterPro" id="IPR013324">
    <property type="entry name" value="RNA_pol_sigma_r3/r4-like"/>
</dbReference>
<dbReference type="AlphaFoldDB" id="A0A644YI49"/>
<name>A0A644YI49_9ZZZZ</name>
<dbReference type="SUPFAM" id="SSF88659">
    <property type="entry name" value="Sigma3 and sigma4 domains of RNA polymerase sigma factors"/>
    <property type="match status" value="1"/>
</dbReference>
<evidence type="ECO:0000256" key="5">
    <source>
        <dbReference type="ARBA" id="ARBA00023163"/>
    </source>
</evidence>
<dbReference type="InterPro" id="IPR013249">
    <property type="entry name" value="RNA_pol_sigma70_r4_t2"/>
</dbReference>
<evidence type="ECO:0000256" key="1">
    <source>
        <dbReference type="ARBA" id="ARBA00010641"/>
    </source>
</evidence>
<dbReference type="Gene3D" id="1.10.10.10">
    <property type="entry name" value="Winged helix-like DNA-binding domain superfamily/Winged helix DNA-binding domain"/>
    <property type="match status" value="1"/>
</dbReference>
<dbReference type="GO" id="GO:0006352">
    <property type="term" value="P:DNA-templated transcription initiation"/>
    <property type="evidence" value="ECO:0007669"/>
    <property type="project" value="InterPro"/>
</dbReference>
<dbReference type="Gene3D" id="1.10.1740.10">
    <property type="match status" value="1"/>
</dbReference>
<keyword evidence="2" id="KW-0805">Transcription regulation</keyword>